<dbReference type="GO" id="GO:0017150">
    <property type="term" value="F:tRNA dihydrouridine synthase activity"/>
    <property type="evidence" value="ECO:0007669"/>
    <property type="project" value="InterPro"/>
</dbReference>
<evidence type="ECO:0000256" key="4">
    <source>
        <dbReference type="ARBA" id="ARBA00023002"/>
    </source>
</evidence>
<dbReference type="InterPro" id="IPR013785">
    <property type="entry name" value="Aldolase_TIM"/>
</dbReference>
<evidence type="ECO:0000256" key="1">
    <source>
        <dbReference type="ARBA" id="ARBA00022630"/>
    </source>
</evidence>
<gene>
    <name evidence="9" type="ORF">J3R75_001889</name>
</gene>
<keyword evidence="2 5" id="KW-0288">FMN</keyword>
<dbReference type="CDD" id="cd02801">
    <property type="entry name" value="DUS_like_FMN"/>
    <property type="match status" value="1"/>
</dbReference>
<dbReference type="RefSeq" id="WP_307261235.1">
    <property type="nucleotide sequence ID" value="NZ_JAUSVL010000001.1"/>
</dbReference>
<feature type="binding site" evidence="7">
    <location>
        <position position="181"/>
    </location>
    <ligand>
        <name>FMN</name>
        <dbReference type="ChEBI" id="CHEBI:58210"/>
    </ligand>
</feature>
<proteinExistence type="inferred from homology"/>
<dbReference type="Gene3D" id="3.20.20.70">
    <property type="entry name" value="Aldolase class I"/>
    <property type="match status" value="1"/>
</dbReference>
<reference evidence="9" key="1">
    <citation type="submission" date="2023-07" db="EMBL/GenBank/DDBJ databases">
        <title>Genomic Encyclopedia of Type Strains, Phase IV (KMG-IV): sequencing the most valuable type-strain genomes for metagenomic binning, comparative biology and taxonomic classification.</title>
        <authorList>
            <person name="Goeker M."/>
        </authorList>
    </citation>
    <scope>NUCLEOTIDE SEQUENCE</scope>
    <source>
        <strain evidence="9">DSM 24202</strain>
    </source>
</reference>
<keyword evidence="4 5" id="KW-0560">Oxidoreductase</keyword>
<feature type="active site" description="Proton donor" evidence="6">
    <location>
        <position position="112"/>
    </location>
</feature>
<protein>
    <recommendedName>
        <fullName evidence="5">tRNA-dihydrouridine synthase</fullName>
        <ecNumber evidence="5">1.3.1.-</ecNumber>
    </recommendedName>
</protein>
<dbReference type="EMBL" id="JAUSVL010000001">
    <property type="protein sequence ID" value="MDQ0289782.1"/>
    <property type="molecule type" value="Genomic_DNA"/>
</dbReference>
<evidence type="ECO:0000256" key="2">
    <source>
        <dbReference type="ARBA" id="ARBA00022643"/>
    </source>
</evidence>
<evidence type="ECO:0000256" key="6">
    <source>
        <dbReference type="PIRSR" id="PIRSR006621-1"/>
    </source>
</evidence>
<evidence type="ECO:0000313" key="9">
    <source>
        <dbReference type="EMBL" id="MDQ0289782.1"/>
    </source>
</evidence>
<sequence length="337" mass="36595">MSSHPWLQPIVFADGRTLPTRILPGPMEGVTEGSFLSAMSRRGFVNAWFTPFLRISTGVPRRSRLQHWLQPFLHTGMPVIAQIMGIDSAKLATTAAILHSLGATCVDLNCACPSPTVIGNGGGGKRLCEPDWITRTLDAMREACGNHAISVKIRVGFDSPAELPAIAEAVRAARPDLVFCHFRTVRELYRPISDGLQRLAKARDLLPDCILFGSGDLFTADDAEAMRQQCAVDGVIPARGLLQNPALLRDIHDHCHNRPPTPLSDAERIDFLRDIAAASGQRPGANHGFVLRVAAGLYGRDSALFRALATCRNLRMANECLNRADAATAPRIGKDQP</sequence>
<dbReference type="PIRSF" id="PIRSF006621">
    <property type="entry name" value="Dus"/>
    <property type="match status" value="1"/>
</dbReference>
<dbReference type="EC" id="1.3.1.-" evidence="5"/>
<organism evidence="9 10">
    <name type="scientific">Oligosphaera ethanolica</name>
    <dbReference type="NCBI Taxonomy" id="760260"/>
    <lineage>
        <taxon>Bacteria</taxon>
        <taxon>Pseudomonadati</taxon>
        <taxon>Lentisphaerota</taxon>
        <taxon>Oligosphaeria</taxon>
        <taxon>Oligosphaerales</taxon>
        <taxon>Oligosphaeraceae</taxon>
        <taxon>Oligosphaera</taxon>
    </lineage>
</organism>
<feature type="domain" description="DUS-like FMN-binding" evidence="8">
    <location>
        <begin position="26"/>
        <end position="268"/>
    </location>
</feature>
<keyword evidence="3 5" id="KW-0819">tRNA processing</keyword>
<feature type="binding site" evidence="7">
    <location>
        <position position="82"/>
    </location>
    <ligand>
        <name>FMN</name>
        <dbReference type="ChEBI" id="CHEBI:58210"/>
    </ligand>
</feature>
<dbReference type="Proteomes" id="UP001238163">
    <property type="component" value="Unassembled WGS sequence"/>
</dbReference>
<evidence type="ECO:0000313" key="10">
    <source>
        <dbReference type="Proteomes" id="UP001238163"/>
    </source>
</evidence>
<dbReference type="Pfam" id="PF01207">
    <property type="entry name" value="Dus"/>
    <property type="match status" value="1"/>
</dbReference>
<dbReference type="SUPFAM" id="SSF51395">
    <property type="entry name" value="FMN-linked oxidoreductases"/>
    <property type="match status" value="1"/>
</dbReference>
<comment type="cofactor">
    <cofactor evidence="5 7">
        <name>FMN</name>
        <dbReference type="ChEBI" id="CHEBI:58210"/>
    </cofactor>
</comment>
<dbReference type="GO" id="GO:0050660">
    <property type="term" value="F:flavin adenine dinucleotide binding"/>
    <property type="evidence" value="ECO:0007669"/>
    <property type="project" value="InterPro"/>
</dbReference>
<keyword evidence="1 5" id="KW-0285">Flavoprotein</keyword>
<dbReference type="AlphaFoldDB" id="A0AAE4APT9"/>
<dbReference type="PANTHER" id="PTHR45846:SF1">
    <property type="entry name" value="TRNA-DIHYDROURIDINE(47) SYNTHASE [NAD(P)(+)]-LIKE"/>
    <property type="match status" value="1"/>
</dbReference>
<evidence type="ECO:0000259" key="8">
    <source>
        <dbReference type="Pfam" id="PF01207"/>
    </source>
</evidence>
<comment type="function">
    <text evidence="5">Catalyzes the synthesis of 5,6-dihydrouridine (D), a modified base found in the D-loop of most tRNAs, via the reduction of the C5-C6 double bond in target uridines.</text>
</comment>
<keyword evidence="10" id="KW-1185">Reference proteome</keyword>
<feature type="binding site" evidence="7">
    <location>
        <begin position="238"/>
        <end position="239"/>
    </location>
    <ligand>
        <name>FMN</name>
        <dbReference type="ChEBI" id="CHEBI:58210"/>
    </ligand>
</feature>
<dbReference type="GO" id="GO:0003723">
    <property type="term" value="F:RNA binding"/>
    <property type="evidence" value="ECO:0007669"/>
    <property type="project" value="TreeGrafter"/>
</dbReference>
<evidence type="ECO:0000256" key="5">
    <source>
        <dbReference type="PIRNR" id="PIRNR006621"/>
    </source>
</evidence>
<comment type="similarity">
    <text evidence="5">Belongs to the dus family.</text>
</comment>
<keyword evidence="7" id="KW-0547">Nucleotide-binding</keyword>
<accession>A0AAE4APT9</accession>
<dbReference type="InterPro" id="IPR001269">
    <property type="entry name" value="DUS_fam"/>
</dbReference>
<name>A0AAE4APT9_9BACT</name>
<feature type="binding site" evidence="7">
    <location>
        <position position="152"/>
    </location>
    <ligand>
        <name>FMN</name>
        <dbReference type="ChEBI" id="CHEBI:58210"/>
    </ligand>
</feature>
<dbReference type="InterPro" id="IPR035587">
    <property type="entry name" value="DUS-like_FMN-bd"/>
</dbReference>
<evidence type="ECO:0000256" key="3">
    <source>
        <dbReference type="ARBA" id="ARBA00022694"/>
    </source>
</evidence>
<evidence type="ECO:0000256" key="7">
    <source>
        <dbReference type="PIRSR" id="PIRSR006621-2"/>
    </source>
</evidence>
<comment type="caution">
    <text evidence="9">The sequence shown here is derived from an EMBL/GenBank/DDBJ whole genome shotgun (WGS) entry which is preliminary data.</text>
</comment>
<dbReference type="PANTHER" id="PTHR45846">
    <property type="entry name" value="TRNA-DIHYDROURIDINE(47) SYNTHASE [NAD(P)(+)]-LIKE"/>
    <property type="match status" value="1"/>
</dbReference>